<organism evidence="1 2">
    <name type="scientific">Mycobacterium kyorinense</name>
    <dbReference type="NCBI Taxonomy" id="487514"/>
    <lineage>
        <taxon>Bacteria</taxon>
        <taxon>Bacillati</taxon>
        <taxon>Actinomycetota</taxon>
        <taxon>Actinomycetes</taxon>
        <taxon>Mycobacteriales</taxon>
        <taxon>Mycobacteriaceae</taxon>
        <taxon>Mycobacterium</taxon>
    </lineage>
</organism>
<proteinExistence type="predicted"/>
<gene>
    <name evidence="1" type="ORF">AWC14_10345</name>
</gene>
<reference evidence="1 2" key="1">
    <citation type="submission" date="2016-01" db="EMBL/GenBank/DDBJ databases">
        <title>The new phylogeny of the genus Mycobacterium.</title>
        <authorList>
            <person name="Tarcisio F."/>
            <person name="Conor M."/>
            <person name="Antonella G."/>
            <person name="Elisabetta G."/>
            <person name="Giulia F.S."/>
            <person name="Sara T."/>
            <person name="Anna F."/>
            <person name="Clotilde B."/>
            <person name="Roberto B."/>
            <person name="Veronica D.S."/>
            <person name="Fabio R."/>
            <person name="Monica P."/>
            <person name="Olivier J."/>
            <person name="Enrico T."/>
            <person name="Nicola S."/>
        </authorList>
    </citation>
    <scope>NUCLEOTIDE SEQUENCE [LARGE SCALE GENOMIC DNA]</scope>
    <source>
        <strain evidence="1 2">DSM 45166</strain>
    </source>
</reference>
<sequence>MRLVGWLSSRRRLRRSTERALAEARIDPAPHTVQDARDCRAQVLQGLWPPEFSVANPGTEVLADHLRLDLEKIAENANERIRKLPASGWHGEALRAEEARLVEVARTFAVQRVESTLRQLRSPTR</sequence>
<protein>
    <submittedName>
        <fullName evidence="1">Uncharacterized protein</fullName>
    </submittedName>
</protein>
<dbReference type="Proteomes" id="UP000193487">
    <property type="component" value="Unassembled WGS sequence"/>
</dbReference>
<evidence type="ECO:0000313" key="1">
    <source>
        <dbReference type="EMBL" id="ORW00589.1"/>
    </source>
</evidence>
<name>A0A1X1XPC9_9MYCO</name>
<comment type="caution">
    <text evidence="1">The sequence shown here is derived from an EMBL/GenBank/DDBJ whole genome shotgun (WGS) entry which is preliminary data.</text>
</comment>
<dbReference type="EMBL" id="LQPE01000145">
    <property type="protein sequence ID" value="ORW00589.1"/>
    <property type="molecule type" value="Genomic_DNA"/>
</dbReference>
<keyword evidence="2" id="KW-1185">Reference proteome</keyword>
<evidence type="ECO:0000313" key="2">
    <source>
        <dbReference type="Proteomes" id="UP000193487"/>
    </source>
</evidence>
<accession>A0A1X1XPC9</accession>
<dbReference type="AlphaFoldDB" id="A0A1X1XPC9"/>
<dbReference type="RefSeq" id="WP_085241407.1">
    <property type="nucleotide sequence ID" value="NZ_LQPE01000145.1"/>
</dbReference>